<dbReference type="KEGG" id="ddb:E7747_11010"/>
<name>A0A4P7W413_9BACT</name>
<protein>
    <submittedName>
        <fullName evidence="1">Uncharacterized protein</fullName>
    </submittedName>
</protein>
<dbReference type="EMBL" id="CP039396">
    <property type="protein sequence ID" value="QCD42763.1"/>
    <property type="molecule type" value="Genomic_DNA"/>
</dbReference>
<dbReference type="AlphaFoldDB" id="A0A4P7W413"/>
<keyword evidence="2" id="KW-1185">Reference proteome</keyword>
<organism evidence="1 2">
    <name type="scientific">Duncaniella dubosii</name>
    <dbReference type="NCBI Taxonomy" id="2518971"/>
    <lineage>
        <taxon>Bacteria</taxon>
        <taxon>Pseudomonadati</taxon>
        <taxon>Bacteroidota</taxon>
        <taxon>Bacteroidia</taxon>
        <taxon>Bacteroidales</taxon>
        <taxon>Muribaculaceae</taxon>
        <taxon>Duncaniella</taxon>
    </lineage>
</organism>
<dbReference type="Proteomes" id="UP000297149">
    <property type="component" value="Chromosome"/>
</dbReference>
<proteinExistence type="predicted"/>
<sequence>MSRPIHFEYQQFGNITVVALDSKLKDYDFKPVNVGGKMMVQLPEKTVKDCRNIDGCIYFHLGRVSDSVMVDLIENFQKLKMEKGWKPGKGLVIPDNKFKF</sequence>
<reference evidence="2" key="1">
    <citation type="submission" date="2019-02" db="EMBL/GenBank/DDBJ databases">
        <title>Isolation and identification of novel species under the genus Muribaculum.</title>
        <authorList>
            <person name="Miyake S."/>
            <person name="Ding Y."/>
            <person name="Low A."/>
            <person name="Soh M."/>
            <person name="Seedorf H."/>
        </authorList>
    </citation>
    <scope>NUCLEOTIDE SEQUENCE [LARGE SCALE GENOMIC DNA]</scope>
    <source>
        <strain evidence="2">H5</strain>
    </source>
</reference>
<accession>A0A4P7W413</accession>
<evidence type="ECO:0000313" key="1">
    <source>
        <dbReference type="EMBL" id="QCD42763.1"/>
    </source>
</evidence>
<gene>
    <name evidence="1" type="ORF">E7747_11010</name>
</gene>
<dbReference type="RefSeq" id="WP_136415965.1">
    <property type="nucleotide sequence ID" value="NZ_CAXHQF010000016.1"/>
</dbReference>
<evidence type="ECO:0000313" key="2">
    <source>
        <dbReference type="Proteomes" id="UP000297149"/>
    </source>
</evidence>